<dbReference type="Pfam" id="PF13591">
    <property type="entry name" value="MerR_2"/>
    <property type="match status" value="1"/>
</dbReference>
<reference evidence="1 2" key="1">
    <citation type="submission" date="2023-06" db="EMBL/GenBank/DDBJ databases">
        <title>Whole genome sequence of Oscillatoria calcuttensis NRMC-F 0142.</title>
        <authorList>
            <person name="Shakena Fathima T."/>
            <person name="Muralitharan G."/>
            <person name="Thajuddin N."/>
        </authorList>
    </citation>
    <scope>NUCLEOTIDE SEQUENCE [LARGE SCALE GENOMIC DNA]</scope>
    <source>
        <strain evidence="1 2">NRMC-F 0142</strain>
    </source>
</reference>
<proteinExistence type="predicted"/>
<comment type="caution">
    <text evidence="1">The sequence shown here is derived from an EMBL/GenBank/DDBJ whole genome shotgun (WGS) entry which is preliminary data.</text>
</comment>
<gene>
    <name evidence="1" type="ORF">QQ055_08230</name>
</gene>
<name>A0ABT7LZM0_9CYAN</name>
<keyword evidence="2" id="KW-1185">Reference proteome</keyword>
<sequence length="116" mass="13567">MGRSERDMPAPKKSVTIRKLKVINAKTGAAYSIDRITETAGVSRRLVLDLCQWRVIEPVKGRTPETYRFSEEAIYRIRRADRLIRAHSLKASAARILLHLIEENERLRHELRFWRG</sequence>
<dbReference type="EMBL" id="JASVEJ010000031">
    <property type="protein sequence ID" value="MDL5057443.1"/>
    <property type="molecule type" value="Genomic_DNA"/>
</dbReference>
<evidence type="ECO:0000313" key="1">
    <source>
        <dbReference type="EMBL" id="MDL5057443.1"/>
    </source>
</evidence>
<dbReference type="RefSeq" id="WP_286004537.1">
    <property type="nucleotide sequence ID" value="NZ_JASVEJ010000031.1"/>
</dbReference>
<accession>A0ABT7LZM0</accession>
<evidence type="ECO:0000313" key="2">
    <source>
        <dbReference type="Proteomes" id="UP001230986"/>
    </source>
</evidence>
<organism evidence="1 2">
    <name type="scientific">Geitlerinema calcuttense NRMC-F 0142</name>
    <dbReference type="NCBI Taxonomy" id="2922238"/>
    <lineage>
        <taxon>Bacteria</taxon>
        <taxon>Bacillati</taxon>
        <taxon>Cyanobacteriota</taxon>
        <taxon>Cyanophyceae</taxon>
        <taxon>Geitlerinematales</taxon>
        <taxon>Geitlerinemataceae</taxon>
        <taxon>Geitlerinema</taxon>
    </lineage>
</organism>
<protein>
    <submittedName>
        <fullName evidence="1">Chaperone modulator CbpM</fullName>
    </submittedName>
</protein>
<dbReference type="Proteomes" id="UP001230986">
    <property type="component" value="Unassembled WGS sequence"/>
</dbReference>
<dbReference type="Gene3D" id="1.10.1660.10">
    <property type="match status" value="1"/>
</dbReference>